<dbReference type="InterPro" id="IPR037278">
    <property type="entry name" value="ARFGAP/RecO"/>
</dbReference>
<dbReference type="InterPro" id="IPR003717">
    <property type="entry name" value="RecO"/>
</dbReference>
<comment type="function">
    <text evidence="7">Involved in DNA repair and RecF pathway recombination.</text>
</comment>
<dbReference type="SUPFAM" id="SSF50249">
    <property type="entry name" value="Nucleic acid-binding proteins"/>
    <property type="match status" value="1"/>
</dbReference>
<dbReference type="Proteomes" id="UP000009881">
    <property type="component" value="Unassembled WGS sequence"/>
</dbReference>
<dbReference type="Gene3D" id="1.20.1440.120">
    <property type="entry name" value="Recombination protein O, C-terminal domain"/>
    <property type="match status" value="1"/>
</dbReference>
<dbReference type="InterPro" id="IPR042242">
    <property type="entry name" value="RecO_C"/>
</dbReference>
<dbReference type="OrthoDB" id="9804792at2"/>
<dbReference type="Gene3D" id="2.40.50.140">
    <property type="entry name" value="Nucleic acid-binding proteins"/>
    <property type="match status" value="1"/>
</dbReference>
<dbReference type="Pfam" id="PF11967">
    <property type="entry name" value="RecO_N"/>
    <property type="match status" value="1"/>
</dbReference>
<dbReference type="RefSeq" id="WP_009539934.1">
    <property type="nucleotide sequence ID" value="NZ_ANHY01000006.1"/>
</dbReference>
<evidence type="ECO:0000256" key="1">
    <source>
        <dbReference type="ARBA" id="ARBA00007452"/>
    </source>
</evidence>
<dbReference type="PANTHER" id="PTHR33991:SF1">
    <property type="entry name" value="DNA REPAIR PROTEIN RECO"/>
    <property type="match status" value="1"/>
</dbReference>
<dbReference type="EMBL" id="ANHY01000006">
    <property type="protein sequence ID" value="EKV31453.1"/>
    <property type="molecule type" value="Genomic_DNA"/>
</dbReference>
<evidence type="ECO:0000259" key="8">
    <source>
        <dbReference type="Pfam" id="PF11967"/>
    </source>
</evidence>
<organism evidence="9 10">
    <name type="scientific">Caenispirillum salinarum AK4</name>
    <dbReference type="NCBI Taxonomy" id="1238182"/>
    <lineage>
        <taxon>Bacteria</taxon>
        <taxon>Pseudomonadati</taxon>
        <taxon>Pseudomonadota</taxon>
        <taxon>Alphaproteobacteria</taxon>
        <taxon>Rhodospirillales</taxon>
        <taxon>Novispirillaceae</taxon>
        <taxon>Caenispirillum</taxon>
    </lineage>
</organism>
<feature type="domain" description="DNA replication/recombination mediator RecO N-terminal" evidence="8">
    <location>
        <begin position="1"/>
        <end position="75"/>
    </location>
</feature>
<evidence type="ECO:0000256" key="6">
    <source>
        <dbReference type="ARBA" id="ARBA00033409"/>
    </source>
</evidence>
<comment type="caution">
    <text evidence="9">The sequence shown here is derived from an EMBL/GenBank/DDBJ whole genome shotgun (WGS) entry which is preliminary data.</text>
</comment>
<evidence type="ECO:0000313" key="9">
    <source>
        <dbReference type="EMBL" id="EKV31453.1"/>
    </source>
</evidence>
<dbReference type="STRING" id="1238182.C882_3826"/>
<dbReference type="GO" id="GO:0043590">
    <property type="term" value="C:bacterial nucleoid"/>
    <property type="evidence" value="ECO:0007669"/>
    <property type="project" value="TreeGrafter"/>
</dbReference>
<evidence type="ECO:0000256" key="5">
    <source>
        <dbReference type="ARBA" id="ARBA00023204"/>
    </source>
</evidence>
<evidence type="ECO:0000256" key="4">
    <source>
        <dbReference type="ARBA" id="ARBA00023172"/>
    </source>
</evidence>
<keyword evidence="10" id="KW-1185">Reference proteome</keyword>
<sequence>MDWRDEGIVLAARRHGETSAVVHILTRAHGRHGGLVRGASGKAARGLWQPGNLLDVTWRGRLEEHLGQFTGELLDARVAGLLGDRDRLACLASVCALAENALPEREPHPLLFEGLRLLIGALARDDEWAPLTVRWEAALIAELGYGLDLSECAATGATEGLEWVSPRTGRAVSDEAGAPYADRLLPLPGFLIDAEAPTDRPAVVAGLRLTGFFLERRLFPALGRPVPPQRARFLDRMTG</sequence>
<dbReference type="InterPro" id="IPR012340">
    <property type="entry name" value="NA-bd_OB-fold"/>
</dbReference>
<dbReference type="NCBIfam" id="TIGR00613">
    <property type="entry name" value="reco"/>
    <property type="match status" value="1"/>
</dbReference>
<dbReference type="SUPFAM" id="SSF57863">
    <property type="entry name" value="ArfGap/RecO-like zinc finger"/>
    <property type="match status" value="1"/>
</dbReference>
<reference evidence="9 10" key="1">
    <citation type="journal article" date="2013" name="Genome Announc.">
        <title>Draft Genome Sequence of an Alphaproteobacterium, Caenispirillum salinarum AK4(T), Isolated from a Solar Saltern.</title>
        <authorList>
            <person name="Khatri I."/>
            <person name="Singh A."/>
            <person name="Korpole S."/>
            <person name="Pinnaka A.K."/>
            <person name="Subramanian S."/>
        </authorList>
    </citation>
    <scope>NUCLEOTIDE SEQUENCE [LARGE SCALE GENOMIC DNA]</scope>
    <source>
        <strain evidence="9 10">AK4</strain>
    </source>
</reference>
<evidence type="ECO:0000256" key="7">
    <source>
        <dbReference type="HAMAP-Rule" id="MF_00201"/>
    </source>
</evidence>
<dbReference type="GO" id="GO:0006302">
    <property type="term" value="P:double-strand break repair"/>
    <property type="evidence" value="ECO:0007669"/>
    <property type="project" value="TreeGrafter"/>
</dbReference>
<keyword evidence="5 7" id="KW-0234">DNA repair</keyword>
<keyword evidence="3 7" id="KW-0227">DNA damage</keyword>
<comment type="similarity">
    <text evidence="1 7">Belongs to the RecO family.</text>
</comment>
<dbReference type="PANTHER" id="PTHR33991">
    <property type="entry name" value="DNA REPAIR PROTEIN RECO"/>
    <property type="match status" value="1"/>
</dbReference>
<protein>
    <recommendedName>
        <fullName evidence="2 7">DNA repair protein RecO</fullName>
    </recommendedName>
    <alternativeName>
        <fullName evidence="6 7">Recombination protein O</fullName>
    </alternativeName>
</protein>
<dbReference type="GO" id="GO:0006310">
    <property type="term" value="P:DNA recombination"/>
    <property type="evidence" value="ECO:0007669"/>
    <property type="project" value="UniProtKB-UniRule"/>
</dbReference>
<dbReference type="PATRIC" id="fig|1238182.3.peg.1489"/>
<keyword evidence="4 7" id="KW-0233">DNA recombination</keyword>
<evidence type="ECO:0000256" key="2">
    <source>
        <dbReference type="ARBA" id="ARBA00021310"/>
    </source>
</evidence>
<dbReference type="HAMAP" id="MF_00201">
    <property type="entry name" value="RecO"/>
    <property type="match status" value="1"/>
</dbReference>
<dbReference type="Pfam" id="PF02565">
    <property type="entry name" value="RecO_C"/>
    <property type="match status" value="1"/>
</dbReference>
<name>K9HM79_9PROT</name>
<evidence type="ECO:0000256" key="3">
    <source>
        <dbReference type="ARBA" id="ARBA00022763"/>
    </source>
</evidence>
<accession>K9HM79</accession>
<dbReference type="AlphaFoldDB" id="K9HM79"/>
<evidence type="ECO:0000313" key="10">
    <source>
        <dbReference type="Proteomes" id="UP000009881"/>
    </source>
</evidence>
<dbReference type="eggNOG" id="COG1381">
    <property type="taxonomic scope" value="Bacteria"/>
</dbReference>
<dbReference type="InterPro" id="IPR022572">
    <property type="entry name" value="DNA_rep/recomb_RecO_N"/>
</dbReference>
<proteinExistence type="inferred from homology"/>
<gene>
    <name evidence="7" type="primary">recO</name>
    <name evidence="9" type="ORF">C882_3826</name>
</gene>